<gene>
    <name evidence="2" type="ORF">CAMGR0001_0416</name>
</gene>
<keyword evidence="3" id="KW-1185">Reference proteome</keyword>
<name>C8PHH1_9BACT</name>
<dbReference type="RefSeq" id="WP_005871100.1">
    <property type="nucleotide sequence ID" value="NZ_ACYG01000024.1"/>
</dbReference>
<evidence type="ECO:0000313" key="3">
    <source>
        <dbReference type="Proteomes" id="UP000005709"/>
    </source>
</evidence>
<dbReference type="Pfam" id="PF02613">
    <property type="entry name" value="Nitrate_red_del"/>
    <property type="match status" value="1"/>
</dbReference>
<protein>
    <submittedName>
        <fullName evidence="2">Uncharacterized protein</fullName>
    </submittedName>
</protein>
<feature type="region of interest" description="Disordered" evidence="1">
    <location>
        <begin position="167"/>
        <end position="186"/>
    </location>
</feature>
<reference evidence="2 3" key="1">
    <citation type="submission" date="2009-07" db="EMBL/GenBank/DDBJ databases">
        <authorList>
            <person name="Madupu R."/>
            <person name="Sebastian Y."/>
            <person name="Durkin A.S."/>
            <person name="Torralba M."/>
            <person name="Methe B."/>
            <person name="Sutton G.G."/>
            <person name="Strausberg R.L."/>
            <person name="Nelson K.E."/>
        </authorList>
    </citation>
    <scope>NUCLEOTIDE SEQUENCE [LARGE SCALE GENOMIC DNA]</scope>
    <source>
        <strain evidence="2 3">RM3268</strain>
    </source>
</reference>
<feature type="compositionally biased region" description="Polar residues" evidence="1">
    <location>
        <begin position="167"/>
        <end position="182"/>
    </location>
</feature>
<dbReference type="EMBL" id="ACYG01000024">
    <property type="protein sequence ID" value="EEV17585.1"/>
    <property type="molecule type" value="Genomic_DNA"/>
</dbReference>
<evidence type="ECO:0000256" key="1">
    <source>
        <dbReference type="SAM" id="MobiDB-lite"/>
    </source>
</evidence>
<evidence type="ECO:0000313" key="2">
    <source>
        <dbReference type="EMBL" id="EEV17585.1"/>
    </source>
</evidence>
<accession>C8PHH1</accession>
<dbReference type="OrthoDB" id="5321442at2"/>
<dbReference type="eggNOG" id="COG3381">
    <property type="taxonomic scope" value="Bacteria"/>
</dbReference>
<dbReference type="InterPro" id="IPR020945">
    <property type="entry name" value="DMSO/NO3_reduct_chaperone"/>
</dbReference>
<dbReference type="STRING" id="824.CGRAC_1904"/>
<dbReference type="Gene3D" id="1.10.3480.10">
    <property type="entry name" value="TorD-like"/>
    <property type="match status" value="1"/>
</dbReference>
<dbReference type="AlphaFoldDB" id="C8PHH1"/>
<comment type="caution">
    <text evidence="2">The sequence shown here is derived from an EMBL/GenBank/DDBJ whole genome shotgun (WGS) entry which is preliminary data.</text>
</comment>
<proteinExistence type="predicted"/>
<sequence>MDANLLQARSYYYEFFAIPFFFYETDAKFKRWKEQLEFLRSSPIVPSDEAEFQNLAKFDFAAFKSEQNSVLFDFSYANVPMSASFYDEGRDDGRMRVAVIDVLKKSKFRRNMELCKECEDYVGFIFYLHSTLLRDAAAKHSAVLNGQNSVINEQNFTNSASLTAQDGKNSAGLQNSKNFTDSQDGKNAANSQYAKNFVGAQDGEALALELFTNVTNSFVDEFSELLCGHVRADFFKSLGALMRSFFALERSLLAIAAPQKKDRSVVKEAIKKGGYQNKFTNPEDIFDLD</sequence>
<organism evidence="2 3">
    <name type="scientific">Campylobacter gracilis RM3268</name>
    <dbReference type="NCBI Taxonomy" id="553220"/>
    <lineage>
        <taxon>Bacteria</taxon>
        <taxon>Pseudomonadati</taxon>
        <taxon>Campylobacterota</taxon>
        <taxon>Epsilonproteobacteria</taxon>
        <taxon>Campylobacterales</taxon>
        <taxon>Campylobacteraceae</taxon>
        <taxon>Campylobacter</taxon>
    </lineage>
</organism>
<dbReference type="InterPro" id="IPR036411">
    <property type="entry name" value="TorD-like_sf"/>
</dbReference>
<dbReference type="Proteomes" id="UP000005709">
    <property type="component" value="Unassembled WGS sequence"/>
</dbReference>
<dbReference type="SUPFAM" id="SSF89155">
    <property type="entry name" value="TorD-like"/>
    <property type="match status" value="2"/>
</dbReference>